<evidence type="ECO:0000259" key="9">
    <source>
        <dbReference type="Pfam" id="PF17763"/>
    </source>
</evidence>
<dbReference type="KEGG" id="pcor:KS4_17970"/>
<feature type="active site" evidence="6">
    <location>
        <position position="138"/>
    </location>
</feature>
<name>A0A517YU38_9BACT</name>
<evidence type="ECO:0000256" key="1">
    <source>
        <dbReference type="ARBA" id="ARBA00010518"/>
    </source>
</evidence>
<keyword evidence="11" id="KW-1185">Reference proteome</keyword>
<evidence type="ECO:0000259" key="8">
    <source>
        <dbReference type="Pfam" id="PF00710"/>
    </source>
</evidence>
<dbReference type="Proteomes" id="UP000317369">
    <property type="component" value="Chromosome"/>
</dbReference>
<dbReference type="InterPro" id="IPR037152">
    <property type="entry name" value="L-asparaginase_N_sf"/>
</dbReference>
<evidence type="ECO:0000256" key="3">
    <source>
        <dbReference type="PIRSR" id="PIRSR001220-1"/>
    </source>
</evidence>
<gene>
    <name evidence="10" type="primary">ansB</name>
    <name evidence="10" type="ORF">KS4_17970</name>
</gene>
<dbReference type="InterPro" id="IPR027473">
    <property type="entry name" value="L-asparaginase_C"/>
</dbReference>
<dbReference type="AlphaFoldDB" id="A0A517YU38"/>
<dbReference type="EMBL" id="CP036425">
    <property type="protein sequence ID" value="QDU33741.1"/>
    <property type="molecule type" value="Genomic_DNA"/>
</dbReference>
<dbReference type="SMART" id="SM00870">
    <property type="entry name" value="Asparaginase"/>
    <property type="match status" value="1"/>
</dbReference>
<evidence type="ECO:0000313" key="11">
    <source>
        <dbReference type="Proteomes" id="UP000317369"/>
    </source>
</evidence>
<dbReference type="Gene3D" id="3.40.50.1170">
    <property type="entry name" value="L-asparaginase, N-terminal domain"/>
    <property type="match status" value="1"/>
</dbReference>
<dbReference type="EC" id="3.5.1.1" evidence="10"/>
<feature type="domain" description="L-asparaginase N-terminal" evidence="8">
    <location>
        <begin position="50"/>
        <end position="234"/>
    </location>
</feature>
<dbReference type="PRINTS" id="PR00139">
    <property type="entry name" value="ASNGLNASE"/>
</dbReference>
<evidence type="ECO:0000256" key="7">
    <source>
        <dbReference type="RuleBase" id="RU004456"/>
    </source>
</evidence>
<comment type="similarity">
    <text evidence="1 7">Belongs to the asparaginase 1 family.</text>
</comment>
<evidence type="ECO:0000256" key="5">
    <source>
        <dbReference type="PROSITE-ProRule" id="PRU10099"/>
    </source>
</evidence>
<dbReference type="InterPro" id="IPR006034">
    <property type="entry name" value="Asparaginase/glutaminase-like"/>
</dbReference>
<evidence type="ECO:0000256" key="4">
    <source>
        <dbReference type="PIRSR" id="PIRSR001220-2"/>
    </source>
</evidence>
<evidence type="ECO:0000313" key="10">
    <source>
        <dbReference type="EMBL" id="QDU33741.1"/>
    </source>
</evidence>
<dbReference type="PROSITE" id="PS00144">
    <property type="entry name" value="ASN_GLN_ASE_1"/>
    <property type="match status" value="1"/>
</dbReference>
<feature type="domain" description="Asparaginase/glutaminase C-terminal" evidence="9">
    <location>
        <begin position="263"/>
        <end position="373"/>
    </location>
</feature>
<dbReference type="InterPro" id="IPR027475">
    <property type="entry name" value="Asparaginase/glutaminase_AS2"/>
</dbReference>
<dbReference type="InterPro" id="IPR036152">
    <property type="entry name" value="Asp/glu_Ase-like_sf"/>
</dbReference>
<dbReference type="CDD" id="cd08964">
    <property type="entry name" value="L-asparaginase_II"/>
    <property type="match status" value="1"/>
</dbReference>
<dbReference type="Pfam" id="PF17763">
    <property type="entry name" value="Asparaginase_C"/>
    <property type="match status" value="1"/>
</dbReference>
<organism evidence="10 11">
    <name type="scientific">Poriferisphaera corsica</name>
    <dbReference type="NCBI Taxonomy" id="2528020"/>
    <lineage>
        <taxon>Bacteria</taxon>
        <taxon>Pseudomonadati</taxon>
        <taxon>Planctomycetota</taxon>
        <taxon>Phycisphaerae</taxon>
        <taxon>Phycisphaerales</taxon>
        <taxon>Phycisphaeraceae</taxon>
        <taxon>Poriferisphaera</taxon>
    </lineage>
</organism>
<dbReference type="Pfam" id="PF00710">
    <property type="entry name" value="Asparaginase"/>
    <property type="match status" value="1"/>
</dbReference>
<reference evidence="10 11" key="1">
    <citation type="submission" date="2019-02" db="EMBL/GenBank/DDBJ databases">
        <title>Deep-cultivation of Planctomycetes and their phenomic and genomic characterization uncovers novel biology.</title>
        <authorList>
            <person name="Wiegand S."/>
            <person name="Jogler M."/>
            <person name="Boedeker C."/>
            <person name="Pinto D."/>
            <person name="Vollmers J."/>
            <person name="Rivas-Marin E."/>
            <person name="Kohn T."/>
            <person name="Peeters S.H."/>
            <person name="Heuer A."/>
            <person name="Rast P."/>
            <person name="Oberbeckmann S."/>
            <person name="Bunk B."/>
            <person name="Jeske O."/>
            <person name="Meyerdierks A."/>
            <person name="Storesund J.E."/>
            <person name="Kallscheuer N."/>
            <person name="Luecker S."/>
            <person name="Lage O.M."/>
            <person name="Pohl T."/>
            <person name="Merkel B.J."/>
            <person name="Hornburger P."/>
            <person name="Mueller R.-W."/>
            <person name="Bruemmer F."/>
            <person name="Labrenz M."/>
            <person name="Spormann A.M."/>
            <person name="Op den Camp H."/>
            <person name="Overmann J."/>
            <person name="Amann R."/>
            <person name="Jetten M.S.M."/>
            <person name="Mascher T."/>
            <person name="Medema M.H."/>
            <person name="Devos D.P."/>
            <person name="Kaster A.-K."/>
            <person name="Ovreas L."/>
            <person name="Rohde M."/>
            <person name="Galperin M.Y."/>
            <person name="Jogler C."/>
        </authorList>
    </citation>
    <scope>NUCLEOTIDE SEQUENCE [LARGE SCALE GENOMIC DNA]</scope>
    <source>
        <strain evidence="10 11">KS4</strain>
    </source>
</reference>
<accession>A0A517YU38</accession>
<dbReference type="GO" id="GO:0004067">
    <property type="term" value="F:asparaginase activity"/>
    <property type="evidence" value="ECO:0007669"/>
    <property type="project" value="UniProtKB-UniRule"/>
</dbReference>
<dbReference type="Gene3D" id="3.40.50.40">
    <property type="match status" value="1"/>
</dbReference>
<dbReference type="PANTHER" id="PTHR11707">
    <property type="entry name" value="L-ASPARAGINASE"/>
    <property type="match status" value="1"/>
</dbReference>
<dbReference type="NCBIfam" id="TIGR00520">
    <property type="entry name" value="asnASE_II"/>
    <property type="match status" value="1"/>
</dbReference>
<feature type="binding site" evidence="4">
    <location>
        <begin position="138"/>
        <end position="139"/>
    </location>
    <ligand>
        <name>substrate</name>
    </ligand>
</feature>
<proteinExistence type="inferred from homology"/>
<dbReference type="PIRSF" id="PIRSF001220">
    <property type="entry name" value="L-ASNase_gatD"/>
    <property type="match status" value="1"/>
</dbReference>
<dbReference type="SUPFAM" id="SSF53774">
    <property type="entry name" value="Glutaminase/Asparaginase"/>
    <property type="match status" value="1"/>
</dbReference>
<dbReference type="PANTHER" id="PTHR11707:SF28">
    <property type="entry name" value="60 KDA LYSOPHOSPHOLIPASE"/>
    <property type="match status" value="1"/>
</dbReference>
<dbReference type="InterPro" id="IPR027474">
    <property type="entry name" value="L-asparaginase_N"/>
</dbReference>
<dbReference type="InterPro" id="IPR004550">
    <property type="entry name" value="AsnASE_II"/>
</dbReference>
<feature type="active site" description="O-isoaspartyl threonine intermediate" evidence="3">
    <location>
        <position position="59"/>
    </location>
</feature>
<dbReference type="PROSITE" id="PS51732">
    <property type="entry name" value="ASN_GLN_ASE_3"/>
    <property type="match status" value="1"/>
</dbReference>
<dbReference type="RefSeq" id="WP_200761722.1">
    <property type="nucleotide sequence ID" value="NZ_CP036425.1"/>
</dbReference>
<dbReference type="InterPro" id="IPR020827">
    <property type="entry name" value="Asparaginase/glutaminase_AS1"/>
</dbReference>
<sequence length="376" mass="40739">MHYIKSHAQAAFMTALSFAIVLSVVYVYAQDSVESQTRYEQPDPKPDLPNITIIATGGTIAGVGESNTSATYQPGQLGIVTLIEAVPQIKNVANISGIQFSQISSQNMTDDYLIKLTHQVNELLSHSDIDGVVITHGTDTLEETAYFLNLAVDSDKPIIVVGSMRPATSLSADGPLNLYNAVALAANPQAKGKGVLVAMDDLVIAARDVTKRNVHQTDTFQSANDNYLGEINYGDFRELRIISKKHTVNSGFTLSKDTNSLPRVAIIYANQNMSGDIIRSAADLGYDGLVIAGVGDGNMSESALDAVKDVIQEGVPVVRASRIPSGFIKRNNEINDDEIGTVTADDLLPQKARILLKFAITKTKNPKQLQEYFYNY</sequence>
<feature type="binding site" evidence="4">
    <location>
        <position position="105"/>
    </location>
    <ligand>
        <name>substrate</name>
    </ligand>
</feature>
<feature type="active site" evidence="5">
    <location>
        <position position="59"/>
    </location>
</feature>
<dbReference type="PROSITE" id="PS00917">
    <property type="entry name" value="ASN_GLN_ASE_2"/>
    <property type="match status" value="1"/>
</dbReference>
<keyword evidence="2 10" id="KW-0378">Hydrolase</keyword>
<protein>
    <submittedName>
        <fullName evidence="10">Putative L-asparaginase periplasmic</fullName>
        <ecNumber evidence="10">3.5.1.1</ecNumber>
    </submittedName>
</protein>
<dbReference type="PIRSF" id="PIRSF500176">
    <property type="entry name" value="L_ASNase"/>
    <property type="match status" value="1"/>
</dbReference>
<evidence type="ECO:0000256" key="6">
    <source>
        <dbReference type="PROSITE-ProRule" id="PRU10100"/>
    </source>
</evidence>
<dbReference type="InterPro" id="IPR040919">
    <property type="entry name" value="Asparaginase_C"/>
</dbReference>
<dbReference type="FunFam" id="3.40.50.1170:FF:000001">
    <property type="entry name" value="L-asparaginase 2"/>
    <property type="match status" value="1"/>
</dbReference>
<dbReference type="GO" id="GO:0006528">
    <property type="term" value="P:asparagine metabolic process"/>
    <property type="evidence" value="ECO:0007669"/>
    <property type="project" value="InterPro"/>
</dbReference>
<evidence type="ECO:0000256" key="2">
    <source>
        <dbReference type="ARBA" id="ARBA00022801"/>
    </source>
</evidence>